<feature type="transmembrane region" description="Helical" evidence="8">
    <location>
        <begin position="163"/>
        <end position="180"/>
    </location>
</feature>
<feature type="transmembrane region" description="Helical" evidence="8">
    <location>
        <begin position="300"/>
        <end position="322"/>
    </location>
</feature>
<feature type="transmembrane region" description="Helical" evidence="8">
    <location>
        <begin position="192"/>
        <end position="219"/>
    </location>
</feature>
<keyword evidence="7 8" id="KW-0472">Membrane</keyword>
<dbReference type="PANTHER" id="PTHR33908:SF11">
    <property type="entry name" value="MEMBRANE PROTEIN"/>
    <property type="match status" value="1"/>
</dbReference>
<evidence type="ECO:0000256" key="3">
    <source>
        <dbReference type="ARBA" id="ARBA00022676"/>
    </source>
</evidence>
<feature type="transmembrane region" description="Helical" evidence="8">
    <location>
        <begin position="397"/>
        <end position="415"/>
    </location>
</feature>
<evidence type="ECO:0000256" key="5">
    <source>
        <dbReference type="ARBA" id="ARBA00022692"/>
    </source>
</evidence>
<evidence type="ECO:0000256" key="7">
    <source>
        <dbReference type="ARBA" id="ARBA00023136"/>
    </source>
</evidence>
<organism evidence="10 11">
    <name type="scientific">Candidatus Woesebacteria bacterium RBG_13_34_9</name>
    <dbReference type="NCBI Taxonomy" id="1802477"/>
    <lineage>
        <taxon>Bacteria</taxon>
        <taxon>Candidatus Woeseibacteriota</taxon>
    </lineage>
</organism>
<dbReference type="InterPro" id="IPR050297">
    <property type="entry name" value="LipidA_mod_glycosyltrf_83"/>
</dbReference>
<feature type="transmembrane region" description="Helical" evidence="8">
    <location>
        <begin position="139"/>
        <end position="157"/>
    </location>
</feature>
<feature type="transmembrane region" description="Helical" evidence="8">
    <location>
        <begin position="367"/>
        <end position="385"/>
    </location>
</feature>
<evidence type="ECO:0000313" key="11">
    <source>
        <dbReference type="Proteomes" id="UP000179219"/>
    </source>
</evidence>
<dbReference type="GO" id="GO:0009103">
    <property type="term" value="P:lipopolysaccharide biosynthetic process"/>
    <property type="evidence" value="ECO:0007669"/>
    <property type="project" value="UniProtKB-ARBA"/>
</dbReference>
<protein>
    <recommendedName>
        <fullName evidence="9">Glycosyltransferase RgtA/B/C/D-like domain-containing protein</fullName>
    </recommendedName>
</protein>
<dbReference type="Proteomes" id="UP000179219">
    <property type="component" value="Unassembled WGS sequence"/>
</dbReference>
<feature type="transmembrane region" description="Helical" evidence="8">
    <location>
        <begin position="106"/>
        <end position="127"/>
    </location>
</feature>
<feature type="transmembrane region" description="Helical" evidence="8">
    <location>
        <begin position="421"/>
        <end position="442"/>
    </location>
</feature>
<comment type="caution">
    <text evidence="10">The sequence shown here is derived from an EMBL/GenBank/DDBJ whole genome shotgun (WGS) entry which is preliminary data.</text>
</comment>
<sequence>MHNFLGSKIIQKFLPVFIFLFAFAIRVYGINWDQNQHLHPDERFLTMTTGSMIWPKTFSEYINPSQSLLNPYNIGAGFYVYGTLPTTITKYLSRFEFFDKFQYNNIALTGRLMSTIFDVGVVILTFLITSKIFNRKTALLAAFLYSISVLPIQLSHFFAVDTFLNFFLVLSFYFLIKLISEKKYSQSILLGLSYGAALACKISALYFLPVLLLGLLFILLKNKKIVLVTYYLLLVTLFTYLSFRILDTHVFSGNLFSPKLSLQYIKNIKELRSQGTKSSFFPPAIQWLSVKPVIFPLKNIILWGFGLPLGILSTLAVIHSSYNIFCVILTRGKNLITNIQKRSFLNTQDDNRKNLIRNPNNVTIEQWNHFLVLFWILLLFFYQGVQFGSSMRYFLPIYPFIAIITANFITTHLFPKFKKSYILYSIFYILVLLYLMSFLSIYSKPHSRVMASEWIYKNIPAGSTLSCDAWDDCLPLNIEGVGYQNQYKILSMEPFAMDTPEKQTKFNQQLQQLDYLVLTSNRAWGSLTKVPNKFPFMSKFYNDLFAGKLNFQKVAEITSYPIVPILNIPISDQSSEEAFTVYDHPKVIIYKRLKGF</sequence>
<dbReference type="Pfam" id="PF13231">
    <property type="entry name" value="PMT_2"/>
    <property type="match status" value="1"/>
</dbReference>
<dbReference type="EMBL" id="MGFP01000024">
    <property type="protein sequence ID" value="OGM09333.1"/>
    <property type="molecule type" value="Genomic_DNA"/>
</dbReference>
<dbReference type="AlphaFoldDB" id="A0A1F7X374"/>
<gene>
    <name evidence="10" type="ORF">A2159_01920</name>
</gene>
<feature type="domain" description="Glycosyltransferase RgtA/B/C/D-like" evidence="9">
    <location>
        <begin position="110"/>
        <end position="237"/>
    </location>
</feature>
<evidence type="ECO:0000259" key="9">
    <source>
        <dbReference type="Pfam" id="PF13231"/>
    </source>
</evidence>
<feature type="transmembrane region" description="Helical" evidence="8">
    <location>
        <begin position="12"/>
        <end position="30"/>
    </location>
</feature>
<evidence type="ECO:0000313" key="10">
    <source>
        <dbReference type="EMBL" id="OGM09333.1"/>
    </source>
</evidence>
<dbReference type="PANTHER" id="PTHR33908">
    <property type="entry name" value="MANNOSYLTRANSFERASE YKCB-RELATED"/>
    <property type="match status" value="1"/>
</dbReference>
<comment type="subcellular location">
    <subcellularLocation>
        <location evidence="1">Cell membrane</location>
        <topology evidence="1">Multi-pass membrane protein</topology>
    </subcellularLocation>
</comment>
<evidence type="ECO:0000256" key="1">
    <source>
        <dbReference type="ARBA" id="ARBA00004651"/>
    </source>
</evidence>
<reference evidence="10 11" key="1">
    <citation type="journal article" date="2016" name="Nat. Commun.">
        <title>Thousands of microbial genomes shed light on interconnected biogeochemical processes in an aquifer system.</title>
        <authorList>
            <person name="Anantharaman K."/>
            <person name="Brown C.T."/>
            <person name="Hug L.A."/>
            <person name="Sharon I."/>
            <person name="Castelle C.J."/>
            <person name="Probst A.J."/>
            <person name="Thomas B.C."/>
            <person name="Singh A."/>
            <person name="Wilkins M.J."/>
            <person name="Karaoz U."/>
            <person name="Brodie E.L."/>
            <person name="Williams K.H."/>
            <person name="Hubbard S.S."/>
            <person name="Banfield J.F."/>
        </authorList>
    </citation>
    <scope>NUCLEOTIDE SEQUENCE [LARGE SCALE GENOMIC DNA]</scope>
</reference>
<accession>A0A1F7X374</accession>
<dbReference type="InterPro" id="IPR038731">
    <property type="entry name" value="RgtA/B/C-like"/>
</dbReference>
<feature type="transmembrane region" description="Helical" evidence="8">
    <location>
        <begin position="225"/>
        <end position="243"/>
    </location>
</feature>
<dbReference type="GO" id="GO:0016763">
    <property type="term" value="F:pentosyltransferase activity"/>
    <property type="evidence" value="ECO:0007669"/>
    <property type="project" value="TreeGrafter"/>
</dbReference>
<keyword evidence="6 8" id="KW-1133">Transmembrane helix</keyword>
<name>A0A1F7X374_9BACT</name>
<dbReference type="GO" id="GO:0005886">
    <property type="term" value="C:plasma membrane"/>
    <property type="evidence" value="ECO:0007669"/>
    <property type="project" value="UniProtKB-SubCell"/>
</dbReference>
<keyword evidence="4" id="KW-0808">Transferase</keyword>
<keyword evidence="5 8" id="KW-0812">Transmembrane</keyword>
<proteinExistence type="predicted"/>
<keyword evidence="3" id="KW-0328">Glycosyltransferase</keyword>
<evidence type="ECO:0000256" key="6">
    <source>
        <dbReference type="ARBA" id="ARBA00022989"/>
    </source>
</evidence>
<evidence type="ECO:0000256" key="2">
    <source>
        <dbReference type="ARBA" id="ARBA00022475"/>
    </source>
</evidence>
<keyword evidence="2" id="KW-1003">Cell membrane</keyword>
<evidence type="ECO:0000256" key="8">
    <source>
        <dbReference type="SAM" id="Phobius"/>
    </source>
</evidence>
<evidence type="ECO:0000256" key="4">
    <source>
        <dbReference type="ARBA" id="ARBA00022679"/>
    </source>
</evidence>